<sequence length="212" mass="22107">MKLTVFGASGGTGACLVRQALEAGHEVTAVARASSALPFADHPRLSVLRADVRSPEEVGPAVAGRDAVLSALGARSAKPPVDVCASGTRSIIRAMAEAGTRRLLVVSAGGLSIDGGDGPLTRLVVKPVLQRALRHPFADMRAMEEQVRASGLDWTVVRPPRLTDGPRTGRYRTDRERNIRGGVTLSRADLADCVLASIGDPAAVGAVVRVGY</sequence>
<name>A0ABP6NSC5_9ACTN</name>
<accession>A0ABP6NSC5</accession>
<dbReference type="InterPro" id="IPR016040">
    <property type="entry name" value="NAD(P)-bd_dom"/>
</dbReference>
<reference evidence="3" key="1">
    <citation type="journal article" date="2019" name="Int. J. Syst. Evol. Microbiol.">
        <title>The Global Catalogue of Microorganisms (GCM) 10K type strain sequencing project: providing services to taxonomists for standard genome sequencing and annotation.</title>
        <authorList>
            <consortium name="The Broad Institute Genomics Platform"/>
            <consortium name="The Broad Institute Genome Sequencing Center for Infectious Disease"/>
            <person name="Wu L."/>
            <person name="Ma J."/>
        </authorList>
    </citation>
    <scope>NUCLEOTIDE SEQUENCE [LARGE SCALE GENOMIC DNA]</scope>
    <source>
        <strain evidence="3">JCM 9373</strain>
    </source>
</reference>
<dbReference type="Pfam" id="PF13460">
    <property type="entry name" value="NAD_binding_10"/>
    <property type="match status" value="1"/>
</dbReference>
<evidence type="ECO:0000313" key="2">
    <source>
        <dbReference type="EMBL" id="GAA3156933.1"/>
    </source>
</evidence>
<comment type="caution">
    <text evidence="2">The sequence shown here is derived from an EMBL/GenBank/DDBJ whole genome shotgun (WGS) entry which is preliminary data.</text>
</comment>
<protein>
    <submittedName>
        <fullName evidence="2">SDR family oxidoreductase</fullName>
    </submittedName>
</protein>
<dbReference type="Proteomes" id="UP001500320">
    <property type="component" value="Unassembled WGS sequence"/>
</dbReference>
<dbReference type="RefSeq" id="WP_344864401.1">
    <property type="nucleotide sequence ID" value="NZ_BAAAUT010000054.1"/>
</dbReference>
<feature type="domain" description="NAD(P)-binding" evidence="1">
    <location>
        <begin position="7"/>
        <end position="201"/>
    </location>
</feature>
<dbReference type="InterPro" id="IPR051606">
    <property type="entry name" value="Polyketide_Oxido-like"/>
</dbReference>
<dbReference type="PANTHER" id="PTHR43355:SF2">
    <property type="entry name" value="FLAVIN REDUCTASE (NADPH)"/>
    <property type="match status" value="1"/>
</dbReference>
<evidence type="ECO:0000313" key="3">
    <source>
        <dbReference type="Proteomes" id="UP001500320"/>
    </source>
</evidence>
<keyword evidence="3" id="KW-1185">Reference proteome</keyword>
<proteinExistence type="predicted"/>
<evidence type="ECO:0000259" key="1">
    <source>
        <dbReference type="Pfam" id="PF13460"/>
    </source>
</evidence>
<dbReference type="CDD" id="cd05244">
    <property type="entry name" value="BVR-B_like_SDR_a"/>
    <property type="match status" value="1"/>
</dbReference>
<organism evidence="2 3">
    <name type="scientific">Planomonospora alba</name>
    <dbReference type="NCBI Taxonomy" id="161354"/>
    <lineage>
        <taxon>Bacteria</taxon>
        <taxon>Bacillati</taxon>
        <taxon>Actinomycetota</taxon>
        <taxon>Actinomycetes</taxon>
        <taxon>Streptosporangiales</taxon>
        <taxon>Streptosporangiaceae</taxon>
        <taxon>Planomonospora</taxon>
    </lineage>
</organism>
<dbReference type="PANTHER" id="PTHR43355">
    <property type="entry name" value="FLAVIN REDUCTASE (NADPH)"/>
    <property type="match status" value="1"/>
</dbReference>
<dbReference type="Gene3D" id="3.40.50.720">
    <property type="entry name" value="NAD(P)-binding Rossmann-like Domain"/>
    <property type="match status" value="1"/>
</dbReference>
<dbReference type="SUPFAM" id="SSF51735">
    <property type="entry name" value="NAD(P)-binding Rossmann-fold domains"/>
    <property type="match status" value="1"/>
</dbReference>
<dbReference type="EMBL" id="BAAAUT010000054">
    <property type="protein sequence ID" value="GAA3156933.1"/>
    <property type="molecule type" value="Genomic_DNA"/>
</dbReference>
<dbReference type="InterPro" id="IPR036291">
    <property type="entry name" value="NAD(P)-bd_dom_sf"/>
</dbReference>
<gene>
    <name evidence="2" type="ORF">GCM10010466_54740</name>
</gene>
<dbReference type="PROSITE" id="PS51257">
    <property type="entry name" value="PROKAR_LIPOPROTEIN"/>
    <property type="match status" value="1"/>
</dbReference>